<feature type="non-terminal residue" evidence="6">
    <location>
        <position position="1"/>
    </location>
</feature>
<proteinExistence type="inferred from homology"/>
<gene>
    <name evidence="6" type="ORF">RJ640_024613</name>
</gene>
<dbReference type="FunFam" id="3.20.20.80:FF:000010">
    <property type="entry name" value="glucan endo-1,3-beta-glucosidase, basic"/>
    <property type="match status" value="3"/>
</dbReference>
<evidence type="ECO:0000256" key="5">
    <source>
        <dbReference type="RuleBase" id="RU004336"/>
    </source>
</evidence>
<evidence type="ECO:0008006" key="8">
    <source>
        <dbReference type="Google" id="ProtNLM"/>
    </source>
</evidence>
<dbReference type="Proteomes" id="UP001187471">
    <property type="component" value="Unassembled WGS sequence"/>
</dbReference>
<keyword evidence="7" id="KW-1185">Reference proteome</keyword>
<evidence type="ECO:0000256" key="2">
    <source>
        <dbReference type="ARBA" id="ARBA00022801"/>
    </source>
</evidence>
<dbReference type="PROSITE" id="PS00587">
    <property type="entry name" value="GLYCOSYL_HYDROL_F17"/>
    <property type="match status" value="4"/>
</dbReference>
<dbReference type="EMBL" id="JAVXUO010001091">
    <property type="protein sequence ID" value="KAK2986114.1"/>
    <property type="molecule type" value="Genomic_DNA"/>
</dbReference>
<sequence length="1250" mass="133934">AQSVGVCYGRNGDNLPAAQAVVNLFKANGIGRMRVYDPISETLQALVGSNIEIILDVPNPDLQSLASDVTAATRWVQNNIRAYSSGVKFKYIAVGNEVDPNNGAAQFVPFVLPAMQNIHNALVAAGLHNQIKVSTATYTGVVVTDGNLGYRNLFDALLDAHYSAIEKANGANINIVVSESGWPSAGDAAATLENAGTYYKNLINHVKGMAGTPKRPGRAIETYLCAMFDENLIGGDEAEKHFGLFYPNQTTKEDASGKIRSEKMEDESAHTCTLQQLSTFAKCFSILYLMATFYSPSSKHFMAATLLLLGLLMPILTITGAQSVGVCYGRNGENLPGQQAVVNLFQANGIGRMRVYDPISETLKALDGSNIEIILDVPNPDLPALASDAAAATTWVQNNIGAYSPGVKFKYIAVGNEVDPDPKHGTAQYVTSVLPAMQNIHNALVAAGLQNQIKVSTATYTGLLGNSYPPSQGSFRDDVTSFISPIITFLAQNNLPLLVNVYPYFSYSGNPGEIDLPYALFTAPGVVVTDGNLGYRNLFDALLDAHYSATEKANGANIEIVVSESGWPSEGGAAATLENAGTYYKNLINHVKGTTGTPKRPGRAIETYLFAMFDENRKQGLETEKHFGAQSVGVCYGRNGDNLPADQAVVNLFKANGIGRMRVYDPISETLQALVGSNIEIILDVPNPDLPALASDAAAATTWVQNNIGAYSSGVKFKYIAVGNEVDPDPKHGAAQYVPSVLPAMQNIHNALVAAGLQNQIKVSTATYTGLLGNSYPPSQGSFRDDVTSFISPIITFLAQNNLPLLVNVYPYFSYSGNPGEIDLPYALFTAPGVVVTDGNLGYRNLFDALLDAHYSATEKANGANIEIVVSESGWPSEGGAAATLENAGTYYKNLINHVKGTTGTPKRPGRAIETYLFAMFDENRKQGLETEKHFGAQSVGVCYGRNGNNLPAPKTVVNLFKANGIGRMRVYDPNPQTLQALVGSNIEIILGVPNPDLRALASDAAAATRWVQNNIRAYSSGVKFKYIAVGNEVDPNNGAAQFVPFVLPAMQNIHNALVAAGLQNQIKVSTATYTGLLGNSYPPSQGSYRDNARSFISPIISFLARNNLPLLVNVYPYFSYRGNTAQISLPYALFTAPGIVVRDGNLGYRNLFDALLDAHYSANEKANGANINIVVSESGWPSAGGAAATLENAGTYYRNLINHVKGTAGTPKRPGRAIETYLFAMFNENLKGGDETEKHFGLFYPNQSP</sequence>
<evidence type="ECO:0000313" key="7">
    <source>
        <dbReference type="Proteomes" id="UP001187471"/>
    </source>
</evidence>
<dbReference type="AlphaFoldDB" id="A0AA88UIC1"/>
<comment type="similarity">
    <text evidence="1 4">Belongs to the glycosyl hydrolase 17 family.</text>
</comment>
<reference evidence="6" key="1">
    <citation type="submission" date="2022-12" db="EMBL/GenBank/DDBJ databases">
        <title>Draft genome assemblies for two species of Escallonia (Escalloniales).</title>
        <authorList>
            <person name="Chanderbali A."/>
            <person name="Dervinis C."/>
            <person name="Anghel I."/>
            <person name="Soltis D."/>
            <person name="Soltis P."/>
            <person name="Zapata F."/>
        </authorList>
    </citation>
    <scope>NUCLEOTIDE SEQUENCE</scope>
    <source>
        <strain evidence="6">UCBG92.1500</strain>
        <tissue evidence="6">Leaf</tissue>
    </source>
</reference>
<keyword evidence="3 5" id="KW-0326">Glycosidase</keyword>
<evidence type="ECO:0000256" key="4">
    <source>
        <dbReference type="RuleBase" id="RU004335"/>
    </source>
</evidence>
<accession>A0AA88UIC1</accession>
<organism evidence="6 7">
    <name type="scientific">Escallonia rubra</name>
    <dbReference type="NCBI Taxonomy" id="112253"/>
    <lineage>
        <taxon>Eukaryota</taxon>
        <taxon>Viridiplantae</taxon>
        <taxon>Streptophyta</taxon>
        <taxon>Embryophyta</taxon>
        <taxon>Tracheophyta</taxon>
        <taxon>Spermatophyta</taxon>
        <taxon>Magnoliopsida</taxon>
        <taxon>eudicotyledons</taxon>
        <taxon>Gunneridae</taxon>
        <taxon>Pentapetalae</taxon>
        <taxon>asterids</taxon>
        <taxon>campanulids</taxon>
        <taxon>Escalloniales</taxon>
        <taxon>Escalloniaceae</taxon>
        <taxon>Escallonia</taxon>
    </lineage>
</organism>
<dbReference type="SUPFAM" id="SSF51445">
    <property type="entry name" value="(Trans)glycosidases"/>
    <property type="match status" value="4"/>
</dbReference>
<name>A0AA88UIC1_9ASTE</name>
<dbReference type="PANTHER" id="PTHR32227">
    <property type="entry name" value="GLUCAN ENDO-1,3-BETA-GLUCOSIDASE BG1-RELATED-RELATED"/>
    <property type="match status" value="1"/>
</dbReference>
<keyword evidence="2 5" id="KW-0378">Hydrolase</keyword>
<dbReference type="Pfam" id="PF00332">
    <property type="entry name" value="Glyco_hydro_17"/>
    <property type="match status" value="5"/>
</dbReference>
<comment type="caution">
    <text evidence="6">The sequence shown here is derived from an EMBL/GenBank/DDBJ whole genome shotgun (WGS) entry which is preliminary data.</text>
</comment>
<dbReference type="GO" id="GO:0004553">
    <property type="term" value="F:hydrolase activity, hydrolyzing O-glycosyl compounds"/>
    <property type="evidence" value="ECO:0007669"/>
    <property type="project" value="InterPro"/>
</dbReference>
<protein>
    <recommendedName>
        <fullName evidence="8">Glucan endo-1,3-beta-D-glucosidase</fullName>
    </recommendedName>
</protein>
<dbReference type="InterPro" id="IPR000490">
    <property type="entry name" value="Glyco_hydro_17"/>
</dbReference>
<dbReference type="Gene3D" id="3.20.20.80">
    <property type="entry name" value="Glycosidases"/>
    <property type="match status" value="5"/>
</dbReference>
<feature type="non-terminal residue" evidence="6">
    <location>
        <position position="1250"/>
    </location>
</feature>
<dbReference type="GO" id="GO:0005975">
    <property type="term" value="P:carbohydrate metabolic process"/>
    <property type="evidence" value="ECO:0007669"/>
    <property type="project" value="InterPro"/>
</dbReference>
<dbReference type="InterPro" id="IPR044965">
    <property type="entry name" value="Glyco_hydro_17_plant"/>
</dbReference>
<dbReference type="InterPro" id="IPR017853">
    <property type="entry name" value="GH"/>
</dbReference>
<evidence type="ECO:0000256" key="3">
    <source>
        <dbReference type="ARBA" id="ARBA00023295"/>
    </source>
</evidence>
<evidence type="ECO:0000256" key="1">
    <source>
        <dbReference type="ARBA" id="ARBA00008773"/>
    </source>
</evidence>
<evidence type="ECO:0000313" key="6">
    <source>
        <dbReference type="EMBL" id="KAK2986114.1"/>
    </source>
</evidence>